<reference evidence="12" key="2">
    <citation type="submission" date="2020-04" db="EMBL/GenBank/DDBJ databases">
        <authorList>
            <consortium name="NCBI Genome Project"/>
        </authorList>
    </citation>
    <scope>NUCLEOTIDE SEQUENCE</scope>
    <source>
        <strain evidence="12">CBS 781.70</strain>
    </source>
</reference>
<keyword evidence="2" id="KW-0479">Metal-binding</keyword>
<keyword evidence="11" id="KW-1185">Reference proteome</keyword>
<dbReference type="InterPro" id="IPR051059">
    <property type="entry name" value="VerF-like"/>
</dbReference>
<dbReference type="InterPro" id="IPR013087">
    <property type="entry name" value="Znf_C2H2_type"/>
</dbReference>
<feature type="compositionally biased region" description="Polar residues" evidence="8">
    <location>
        <begin position="13"/>
        <end position="25"/>
    </location>
</feature>
<reference evidence="12" key="3">
    <citation type="submission" date="2025-04" db="UniProtKB">
        <authorList>
            <consortium name="RefSeq"/>
        </authorList>
    </citation>
    <scope>IDENTIFICATION</scope>
    <source>
        <strain evidence="12">CBS 781.70</strain>
    </source>
</reference>
<evidence type="ECO:0000256" key="3">
    <source>
        <dbReference type="ARBA" id="ARBA00022737"/>
    </source>
</evidence>
<dbReference type="GO" id="GO:0000981">
    <property type="term" value="F:DNA-binding transcription factor activity, RNA polymerase II-specific"/>
    <property type="evidence" value="ECO:0007669"/>
    <property type="project" value="InterPro"/>
</dbReference>
<protein>
    <recommendedName>
        <fullName evidence="9">C2H2-type domain-containing protein</fullName>
    </recommendedName>
</protein>
<feature type="domain" description="C2H2-type" evidence="9">
    <location>
        <begin position="150"/>
        <end position="179"/>
    </location>
</feature>
<accession>A0A6G1FRR2</accession>
<dbReference type="AlphaFoldDB" id="A0A6G1FRR2"/>
<dbReference type="PANTHER" id="PTHR40626:SF11">
    <property type="entry name" value="ZINC FINGER PROTEIN YPR022C"/>
    <property type="match status" value="1"/>
</dbReference>
<evidence type="ECO:0000313" key="12">
    <source>
        <dbReference type="RefSeq" id="XP_033530047.1"/>
    </source>
</evidence>
<dbReference type="PROSITE" id="PS50157">
    <property type="entry name" value="ZINC_FINGER_C2H2_2"/>
    <property type="match status" value="2"/>
</dbReference>
<evidence type="ECO:0000256" key="8">
    <source>
        <dbReference type="SAM" id="MobiDB-lite"/>
    </source>
</evidence>
<sequence>MSEPHIQAIPHTSHASMPSRTQATSYEDYGPSDAINKTSLTPPRTASASGLSSDTSTFVHELSKSTRNEFSASLSSPKRKASIMSGHSHPETSKSGRHPRHALGEISYTRTGRISRAKKGLQGAHNCSCGKTYSRAEHLRRHQQNHGSTTPCKHSCGKTFHRQDLLQRHEEKCPAKSRQGSDASWHFPASSSSATVTMPVARSPTFASAAFLDPLAATAFGGASTSMAAPSISIPGTPLPEVSLAPSVCISVENPPPLGGESLLGGWNWNYTLPYGNDSYAPNLSSNPSSCAASMIEPWQSNYPSASMSPVSITSGQEQVWNSTEGSAYIPSSSVSPAPSVVTFPTTLPMDFPTPSAKSPQFTPDPLSWSGSMTHASPQHQHRQLPMVFPSPVFSPSPSLRPSSQFSPALPVAAWSYDGNRRGDGWDTGRASRRPSYA</sequence>
<feature type="region of interest" description="Disordered" evidence="8">
    <location>
        <begin position="415"/>
        <end position="438"/>
    </location>
</feature>
<evidence type="ECO:0000256" key="6">
    <source>
        <dbReference type="ARBA" id="ARBA00023242"/>
    </source>
</evidence>
<dbReference type="GO" id="GO:0005634">
    <property type="term" value="C:nucleus"/>
    <property type="evidence" value="ECO:0007669"/>
    <property type="project" value="UniProtKB-SubCell"/>
</dbReference>
<keyword evidence="5" id="KW-0862">Zinc</keyword>
<dbReference type="Proteomes" id="UP000504638">
    <property type="component" value="Unplaced"/>
</dbReference>
<organism evidence="10">
    <name type="scientific">Eremomyces bilateralis CBS 781.70</name>
    <dbReference type="NCBI Taxonomy" id="1392243"/>
    <lineage>
        <taxon>Eukaryota</taxon>
        <taxon>Fungi</taxon>
        <taxon>Dikarya</taxon>
        <taxon>Ascomycota</taxon>
        <taxon>Pezizomycotina</taxon>
        <taxon>Dothideomycetes</taxon>
        <taxon>Dothideomycetes incertae sedis</taxon>
        <taxon>Eremomycetales</taxon>
        <taxon>Eremomycetaceae</taxon>
        <taxon>Eremomyces</taxon>
    </lineage>
</organism>
<name>A0A6G1FRR2_9PEZI</name>
<dbReference type="OrthoDB" id="6077919at2759"/>
<evidence type="ECO:0000313" key="10">
    <source>
        <dbReference type="EMBL" id="KAF1808416.1"/>
    </source>
</evidence>
<dbReference type="GO" id="GO:0000978">
    <property type="term" value="F:RNA polymerase II cis-regulatory region sequence-specific DNA binding"/>
    <property type="evidence" value="ECO:0007669"/>
    <property type="project" value="InterPro"/>
</dbReference>
<comment type="subcellular location">
    <subcellularLocation>
        <location evidence="1">Nucleus</location>
    </subcellularLocation>
</comment>
<dbReference type="PANTHER" id="PTHR40626">
    <property type="entry name" value="MIP31509P"/>
    <property type="match status" value="1"/>
</dbReference>
<feature type="region of interest" description="Disordered" evidence="8">
    <location>
        <begin position="1"/>
        <end position="112"/>
    </location>
</feature>
<keyword evidence="4 7" id="KW-0863">Zinc-finger</keyword>
<dbReference type="GO" id="GO:0000785">
    <property type="term" value="C:chromatin"/>
    <property type="evidence" value="ECO:0007669"/>
    <property type="project" value="TreeGrafter"/>
</dbReference>
<dbReference type="GO" id="GO:0008270">
    <property type="term" value="F:zinc ion binding"/>
    <property type="evidence" value="ECO:0007669"/>
    <property type="project" value="UniProtKB-KW"/>
</dbReference>
<dbReference type="GeneID" id="54415058"/>
<dbReference type="EMBL" id="ML975184">
    <property type="protein sequence ID" value="KAF1808416.1"/>
    <property type="molecule type" value="Genomic_DNA"/>
</dbReference>
<dbReference type="RefSeq" id="XP_033530047.1">
    <property type="nucleotide sequence ID" value="XM_033674488.1"/>
</dbReference>
<feature type="compositionally biased region" description="Polar residues" evidence="8">
    <location>
        <begin position="35"/>
        <end position="58"/>
    </location>
</feature>
<keyword evidence="3" id="KW-0677">Repeat</keyword>
<evidence type="ECO:0000256" key="7">
    <source>
        <dbReference type="PROSITE-ProRule" id="PRU00042"/>
    </source>
</evidence>
<evidence type="ECO:0000256" key="4">
    <source>
        <dbReference type="ARBA" id="ARBA00022771"/>
    </source>
</evidence>
<evidence type="ECO:0000313" key="11">
    <source>
        <dbReference type="Proteomes" id="UP000504638"/>
    </source>
</evidence>
<evidence type="ECO:0000256" key="2">
    <source>
        <dbReference type="ARBA" id="ARBA00022723"/>
    </source>
</evidence>
<evidence type="ECO:0000256" key="1">
    <source>
        <dbReference type="ARBA" id="ARBA00004123"/>
    </source>
</evidence>
<proteinExistence type="predicted"/>
<dbReference type="Pfam" id="PF00096">
    <property type="entry name" value="zf-C2H2"/>
    <property type="match status" value="1"/>
</dbReference>
<dbReference type="Gene3D" id="3.30.160.60">
    <property type="entry name" value="Classic Zinc Finger"/>
    <property type="match status" value="1"/>
</dbReference>
<evidence type="ECO:0000256" key="5">
    <source>
        <dbReference type="ARBA" id="ARBA00022833"/>
    </source>
</evidence>
<reference evidence="10 12" key="1">
    <citation type="submission" date="2020-01" db="EMBL/GenBank/DDBJ databases">
        <authorList>
            <consortium name="DOE Joint Genome Institute"/>
            <person name="Haridas S."/>
            <person name="Albert R."/>
            <person name="Binder M."/>
            <person name="Bloem J."/>
            <person name="Labutti K."/>
            <person name="Salamov A."/>
            <person name="Andreopoulos B."/>
            <person name="Baker S.E."/>
            <person name="Barry K."/>
            <person name="Bills G."/>
            <person name="Bluhm B.H."/>
            <person name="Cannon C."/>
            <person name="Castanera R."/>
            <person name="Culley D.E."/>
            <person name="Daum C."/>
            <person name="Ezra D."/>
            <person name="Gonzalez J.B."/>
            <person name="Henrissat B."/>
            <person name="Kuo A."/>
            <person name="Liang C."/>
            <person name="Lipzen A."/>
            <person name="Lutzoni F."/>
            <person name="Magnuson J."/>
            <person name="Mondo S."/>
            <person name="Nolan M."/>
            <person name="Ohm R."/>
            <person name="Pangilinan J."/>
            <person name="Park H.-J."/>
            <person name="Ramirez L."/>
            <person name="Alfaro M."/>
            <person name="Sun H."/>
            <person name="Tritt A."/>
            <person name="Yoshinaga Y."/>
            <person name="Zwiers L.-H."/>
            <person name="Turgeon B.G."/>
            <person name="Goodwin S.B."/>
            <person name="Spatafora J.W."/>
            <person name="Crous P.W."/>
            <person name="Grigoriev I.V."/>
        </authorList>
    </citation>
    <scope>NUCLEOTIDE SEQUENCE</scope>
    <source>
        <strain evidence="10 12">CBS 781.70</strain>
    </source>
</reference>
<keyword evidence="6" id="KW-0539">Nucleus</keyword>
<gene>
    <name evidence="10 12" type="ORF">P152DRAFT_221210</name>
</gene>
<evidence type="ECO:0000259" key="9">
    <source>
        <dbReference type="PROSITE" id="PS50157"/>
    </source>
</evidence>
<feature type="domain" description="C2H2-type" evidence="9">
    <location>
        <begin position="125"/>
        <end position="151"/>
    </location>
</feature>